<dbReference type="HOGENOM" id="CLU_2881345_0_0_11"/>
<dbReference type="STRING" id="1127134.NOCYR_5399"/>
<keyword evidence="2" id="KW-1185">Reference proteome</keyword>
<dbReference type="EMBL" id="FO082843">
    <property type="protein sequence ID" value="CCF66147.1"/>
    <property type="molecule type" value="Genomic_DNA"/>
</dbReference>
<evidence type="ECO:0000313" key="1">
    <source>
        <dbReference type="EMBL" id="CCF66147.1"/>
    </source>
</evidence>
<dbReference type="Proteomes" id="UP000008190">
    <property type="component" value="Chromosome"/>
</dbReference>
<proteinExistence type="predicted"/>
<protein>
    <submittedName>
        <fullName evidence="1">Uncharacterized protein</fullName>
    </submittedName>
</protein>
<sequence>MSITQPLPLSGLLRKQPEYLRRSICNVHRRKLPGRLPARAACLRPHANIDPCSGPQEELDALG</sequence>
<dbReference type="AlphaFoldDB" id="H6R8K0"/>
<dbReference type="KEGG" id="ncy:NOCYR_5399"/>
<accession>H6R8K0</accession>
<evidence type="ECO:0000313" key="2">
    <source>
        <dbReference type="Proteomes" id="UP000008190"/>
    </source>
</evidence>
<name>H6R8K0_NOCCG</name>
<organism evidence="1 2">
    <name type="scientific">Nocardia cyriacigeorgica (strain GUH-2)</name>
    <dbReference type="NCBI Taxonomy" id="1127134"/>
    <lineage>
        <taxon>Bacteria</taxon>
        <taxon>Bacillati</taxon>
        <taxon>Actinomycetota</taxon>
        <taxon>Actinomycetes</taxon>
        <taxon>Mycobacteriales</taxon>
        <taxon>Nocardiaceae</taxon>
        <taxon>Nocardia</taxon>
    </lineage>
</organism>
<gene>
    <name evidence="1" type="ordered locus">NOCYR_5399</name>
</gene>
<reference evidence="1 2" key="1">
    <citation type="journal article" date="2012" name="J. Bacteriol.">
        <title>Genome sequence of the human- and animal-pathogenic strain Nocardia cyriacigeorgica GUH-2.</title>
        <authorList>
            <person name="Zoropogui A."/>
            <person name="Pujic P."/>
            <person name="Normand P."/>
            <person name="Barbe V."/>
            <person name="Beaman B."/>
            <person name="Beaman L."/>
            <person name="Boiron P."/>
            <person name="Colinon C."/>
            <person name="Deredjian A."/>
            <person name="Graindorge A."/>
            <person name="Mangenot S."/>
            <person name="Nazaret S."/>
            <person name="Neto M."/>
            <person name="Petit S."/>
            <person name="Roche D."/>
            <person name="Vallenet D."/>
            <person name="Rodriguez-Nava V."/>
            <person name="Richard Y."/>
            <person name="Cournoyer B."/>
            <person name="Blaha D."/>
        </authorList>
    </citation>
    <scope>NUCLEOTIDE SEQUENCE [LARGE SCALE GENOMIC DNA]</scope>
    <source>
        <strain evidence="1 2">GUH-2</strain>
    </source>
</reference>